<feature type="transmembrane region" description="Helical" evidence="1">
    <location>
        <begin position="160"/>
        <end position="182"/>
    </location>
</feature>
<feature type="transmembrane region" description="Helical" evidence="1">
    <location>
        <begin position="202"/>
        <end position="224"/>
    </location>
</feature>
<reference evidence="2" key="1">
    <citation type="submission" date="2020-09" db="EMBL/GenBank/DDBJ databases">
        <title>Pelagicoccus enzymogenes sp. nov. with an EPS production, isolated from marine sediment.</title>
        <authorList>
            <person name="Feng X."/>
        </authorList>
    </citation>
    <scope>NUCLEOTIDE SEQUENCE</scope>
    <source>
        <strain evidence="2">NFK12</strain>
    </source>
</reference>
<keyword evidence="1" id="KW-0812">Transmembrane</keyword>
<feature type="transmembrane region" description="Helical" evidence="1">
    <location>
        <begin position="42"/>
        <end position="66"/>
    </location>
</feature>
<dbReference type="Pfam" id="PF12679">
    <property type="entry name" value="ABC2_membrane_2"/>
    <property type="match status" value="1"/>
</dbReference>
<feature type="transmembrane region" description="Helical" evidence="1">
    <location>
        <begin position="311"/>
        <end position="329"/>
    </location>
</feature>
<keyword evidence="3" id="KW-1185">Reference proteome</keyword>
<feature type="transmembrane region" description="Helical" evidence="1">
    <location>
        <begin position="231"/>
        <end position="251"/>
    </location>
</feature>
<gene>
    <name evidence="2" type="ORF">IEN85_07930</name>
</gene>
<feature type="transmembrane region" description="Helical" evidence="1">
    <location>
        <begin position="108"/>
        <end position="129"/>
    </location>
</feature>
<sequence length="335" mass="36805">MRHAWTAQYRRWEGEGVGVWRRRLSISRYGLRLCLSGKIIKIFLVLAFAQTLLLGGVFFLFGQLVAPESALLGWLESIGGEQMVRVISGLSSWALLYPEICVDGVYRVMFYLLTFSGPFLSMIIVALFVHRLIANDLASNAIVIYNSKALTRWDYLIGKFLIVATILSVVWILPVVVSWLLGNFLSPDWSFFYHSFPSLLRGLVIGGVAVVSLSCLALLVSSLAKKTGAAVAYWILGWFSFGVVASVASIAHPALNYISPTQSIYALSAGVYRMLDLVTDAQDMLPFFGGFFNTMSDGNDPADLPIGNGEILLPLVSLAVYCVISVVVVSRRVKA</sequence>
<dbReference type="Proteomes" id="UP000622317">
    <property type="component" value="Unassembled WGS sequence"/>
</dbReference>
<proteinExistence type="predicted"/>
<dbReference type="RefSeq" id="WP_191616545.1">
    <property type="nucleotide sequence ID" value="NZ_JACYFG010000007.1"/>
</dbReference>
<accession>A0A927F930</accession>
<dbReference type="EMBL" id="JACYFG010000007">
    <property type="protein sequence ID" value="MBD5779420.1"/>
    <property type="molecule type" value="Genomic_DNA"/>
</dbReference>
<name>A0A927F930_9BACT</name>
<comment type="caution">
    <text evidence="2">The sequence shown here is derived from an EMBL/GenBank/DDBJ whole genome shotgun (WGS) entry which is preliminary data.</text>
</comment>
<organism evidence="2 3">
    <name type="scientific">Pelagicoccus enzymogenes</name>
    <dbReference type="NCBI Taxonomy" id="2773457"/>
    <lineage>
        <taxon>Bacteria</taxon>
        <taxon>Pseudomonadati</taxon>
        <taxon>Verrucomicrobiota</taxon>
        <taxon>Opitutia</taxon>
        <taxon>Puniceicoccales</taxon>
        <taxon>Pelagicoccaceae</taxon>
        <taxon>Pelagicoccus</taxon>
    </lineage>
</organism>
<evidence type="ECO:0000256" key="1">
    <source>
        <dbReference type="SAM" id="Phobius"/>
    </source>
</evidence>
<keyword evidence="1" id="KW-1133">Transmembrane helix</keyword>
<evidence type="ECO:0000313" key="3">
    <source>
        <dbReference type="Proteomes" id="UP000622317"/>
    </source>
</evidence>
<dbReference type="GO" id="GO:0005886">
    <property type="term" value="C:plasma membrane"/>
    <property type="evidence" value="ECO:0007669"/>
    <property type="project" value="UniProtKB-SubCell"/>
</dbReference>
<dbReference type="AlphaFoldDB" id="A0A927F930"/>
<protein>
    <submittedName>
        <fullName evidence="2">ABC transporter permease subunit</fullName>
    </submittedName>
</protein>
<keyword evidence="1" id="KW-0472">Membrane</keyword>
<evidence type="ECO:0000313" key="2">
    <source>
        <dbReference type="EMBL" id="MBD5779420.1"/>
    </source>
</evidence>
<dbReference type="GO" id="GO:0140359">
    <property type="term" value="F:ABC-type transporter activity"/>
    <property type="evidence" value="ECO:0007669"/>
    <property type="project" value="InterPro"/>
</dbReference>